<protein>
    <submittedName>
        <fullName evidence="1">SRPBCC family protein</fullName>
    </submittedName>
</protein>
<evidence type="ECO:0000313" key="1">
    <source>
        <dbReference type="EMBL" id="MEE4024218.1"/>
    </source>
</evidence>
<dbReference type="InterPro" id="IPR023393">
    <property type="entry name" value="START-like_dom_sf"/>
</dbReference>
<dbReference type="RefSeq" id="WP_330505601.1">
    <property type="nucleotide sequence ID" value="NZ_JAZDUE010000011.1"/>
</dbReference>
<dbReference type="InterPro" id="IPR019587">
    <property type="entry name" value="Polyketide_cyclase/dehydratase"/>
</dbReference>
<dbReference type="Gene3D" id="3.30.530.20">
    <property type="match status" value="1"/>
</dbReference>
<gene>
    <name evidence="1" type="ORF">V1Y59_14125</name>
</gene>
<sequence>MGEYTVTRTETIAALPDQIYPLIVDLHEWRRWSPWEDIDPDLHREYSGAESGVGAKYAWSGNGKAGKGTMEIVEDTTPTRVAVAVTFEKPMKSSSTSVFTLAPREAMTEVTWTMTGPHSLFSRIAAPLGLFDRMLGKDFEKGLTALKSEAERAAGQRE</sequence>
<name>A0ABU7MVF5_9ACTN</name>
<dbReference type="SUPFAM" id="SSF55961">
    <property type="entry name" value="Bet v1-like"/>
    <property type="match status" value="1"/>
</dbReference>
<dbReference type="EMBL" id="JAZDUE010000011">
    <property type="protein sequence ID" value="MEE4024218.1"/>
    <property type="molecule type" value="Genomic_DNA"/>
</dbReference>
<reference evidence="1 2" key="1">
    <citation type="submission" date="2024-01" db="EMBL/GenBank/DDBJ databases">
        <title>Draft genome sequence of Gordonia sp. PKS22-38.</title>
        <authorList>
            <person name="Suphannarot A."/>
            <person name="Mingma R."/>
        </authorList>
    </citation>
    <scope>NUCLEOTIDE SEQUENCE [LARGE SCALE GENOMIC DNA]</scope>
    <source>
        <strain evidence="1 2">PKS22-38</strain>
    </source>
</reference>
<comment type="caution">
    <text evidence="1">The sequence shown here is derived from an EMBL/GenBank/DDBJ whole genome shotgun (WGS) entry which is preliminary data.</text>
</comment>
<proteinExistence type="predicted"/>
<dbReference type="CDD" id="cd07818">
    <property type="entry name" value="SRPBCC_1"/>
    <property type="match status" value="1"/>
</dbReference>
<keyword evidence="2" id="KW-1185">Reference proteome</keyword>
<evidence type="ECO:0000313" key="2">
    <source>
        <dbReference type="Proteomes" id="UP001335729"/>
    </source>
</evidence>
<accession>A0ABU7MVF5</accession>
<dbReference type="Pfam" id="PF10604">
    <property type="entry name" value="Polyketide_cyc2"/>
    <property type="match status" value="1"/>
</dbReference>
<organism evidence="1 2">
    <name type="scientific">Gordonia prachuapensis</name>
    <dbReference type="NCBI Taxonomy" id="3115651"/>
    <lineage>
        <taxon>Bacteria</taxon>
        <taxon>Bacillati</taxon>
        <taxon>Actinomycetota</taxon>
        <taxon>Actinomycetes</taxon>
        <taxon>Mycobacteriales</taxon>
        <taxon>Gordoniaceae</taxon>
        <taxon>Gordonia</taxon>
    </lineage>
</organism>
<dbReference type="Proteomes" id="UP001335729">
    <property type="component" value="Unassembled WGS sequence"/>
</dbReference>